<evidence type="ECO:0000313" key="2">
    <source>
        <dbReference type="Proteomes" id="UP000214600"/>
    </source>
</evidence>
<sequence length="64" mass="7228">MPLPSTAAPCVRKRRRLGCGREVSGFRWLGMRRSDRFAGWHLAALLIRITMQNEPEAGLAMHHG</sequence>
<dbReference type="EMBL" id="NKFA01000006">
    <property type="protein sequence ID" value="OXI46477.1"/>
    <property type="molecule type" value="Genomic_DNA"/>
</dbReference>
<organism evidence="1 2">
    <name type="scientific">Burkholderia aenigmatica</name>
    <dbReference type="NCBI Taxonomy" id="2015348"/>
    <lineage>
        <taxon>Bacteria</taxon>
        <taxon>Pseudomonadati</taxon>
        <taxon>Pseudomonadota</taxon>
        <taxon>Betaproteobacteria</taxon>
        <taxon>Burkholderiales</taxon>
        <taxon>Burkholderiaceae</taxon>
        <taxon>Burkholderia</taxon>
        <taxon>Burkholderia cepacia complex</taxon>
    </lineage>
</organism>
<gene>
    <name evidence="1" type="ORF">CFB84_16915</name>
</gene>
<name>A0A228IW65_9BURK</name>
<proteinExistence type="predicted"/>
<protein>
    <submittedName>
        <fullName evidence="1">Uncharacterized protein</fullName>
    </submittedName>
</protein>
<dbReference type="Proteomes" id="UP000214600">
    <property type="component" value="Unassembled WGS sequence"/>
</dbReference>
<dbReference type="AlphaFoldDB" id="A0A228IW65"/>
<comment type="caution">
    <text evidence="1">The sequence shown here is derived from an EMBL/GenBank/DDBJ whole genome shotgun (WGS) entry which is preliminary data.</text>
</comment>
<reference evidence="2" key="1">
    <citation type="submission" date="2017-06" db="EMBL/GenBank/DDBJ databases">
        <authorList>
            <person name="LiPuma J."/>
            <person name="Spilker T."/>
        </authorList>
    </citation>
    <scope>NUCLEOTIDE SEQUENCE [LARGE SCALE GENOMIC DNA]</scope>
    <source>
        <strain evidence="2">AU17325</strain>
    </source>
</reference>
<reference evidence="1 2" key="2">
    <citation type="submission" date="2017-08" db="EMBL/GenBank/DDBJ databases">
        <title>WGS of novel Burkholderia cepaca complex species.</title>
        <authorList>
            <person name="Lipuma J."/>
            <person name="Spilker T."/>
        </authorList>
    </citation>
    <scope>NUCLEOTIDE SEQUENCE [LARGE SCALE GENOMIC DNA]</scope>
    <source>
        <strain evidence="1 2">AU17325</strain>
    </source>
</reference>
<evidence type="ECO:0000313" key="1">
    <source>
        <dbReference type="EMBL" id="OXI46477.1"/>
    </source>
</evidence>
<accession>A0A228IW65</accession>